<dbReference type="EMBL" id="CP022437">
    <property type="protein sequence ID" value="ASN04722.1"/>
    <property type="molecule type" value="Genomic_DNA"/>
</dbReference>
<evidence type="ECO:0000313" key="1">
    <source>
        <dbReference type="EMBL" id="ASN04722.1"/>
    </source>
</evidence>
<dbReference type="KEGG" id="vne:CFK40_06690"/>
<accession>A0A221MAT1</accession>
<dbReference type="AlphaFoldDB" id="A0A221MAT1"/>
<gene>
    <name evidence="1" type="ORF">CFK40_06690</name>
</gene>
<dbReference type="OrthoDB" id="1739831at2"/>
<dbReference type="NCBIfam" id="TIGR03826">
    <property type="entry name" value="YvyF"/>
    <property type="match status" value="1"/>
</dbReference>
<keyword evidence="2" id="KW-1185">Reference proteome</keyword>
<organism evidence="1 2">
    <name type="scientific">Virgibacillus necropolis</name>
    <dbReference type="NCBI Taxonomy" id="163877"/>
    <lineage>
        <taxon>Bacteria</taxon>
        <taxon>Bacillati</taxon>
        <taxon>Bacillota</taxon>
        <taxon>Bacilli</taxon>
        <taxon>Bacillales</taxon>
        <taxon>Bacillaceae</taxon>
        <taxon>Virgibacillus</taxon>
    </lineage>
</organism>
<sequence>MGELANCTRCDELYVKQMRDICKSCYDEEENAFRMVSQFLRLRKNREATLPEVVEETGVSKKLITRFIKEKRLLTSQFPKLAYPCETCDKNIISGKICSACSKELLRDLDNETHEEERAMRLKELENKQSAIYYSFKGDQ</sequence>
<dbReference type="InterPro" id="IPR022258">
    <property type="entry name" value="Flagellar_operon_YvyF"/>
</dbReference>
<evidence type="ECO:0008006" key="3">
    <source>
        <dbReference type="Google" id="ProtNLM"/>
    </source>
</evidence>
<proteinExistence type="predicted"/>
<evidence type="ECO:0000313" key="2">
    <source>
        <dbReference type="Proteomes" id="UP000204391"/>
    </source>
</evidence>
<reference evidence="1 2" key="1">
    <citation type="journal article" date="2003" name="Int. J. Syst. Evol. Microbiol.">
        <title>Virgibacillus carmonensis sp. nov., Virgibacillus necropolis sp. nov. and Virgibacillus picturae sp. nov., three novel species isolated from deteriorated mural paintings, transfer of the species of the genus salibacillus to Virgibacillus, as Virgibacillus marismortui comb. nov. and Virgibacillus salexigens comb. nov., and emended description of the genus Virgibacillus.</title>
        <authorList>
            <person name="Heyrman J."/>
            <person name="Logan N.A."/>
            <person name="Busse H.J."/>
            <person name="Balcaen A."/>
            <person name="Lebbe L."/>
            <person name="Rodriguez-Diaz M."/>
            <person name="Swings J."/>
            <person name="De Vos P."/>
        </authorList>
    </citation>
    <scope>NUCLEOTIDE SEQUENCE [LARGE SCALE GENOMIC DNA]</scope>
    <source>
        <strain evidence="1 2">LMG 19488</strain>
    </source>
</reference>
<dbReference type="Proteomes" id="UP000204391">
    <property type="component" value="Chromosome"/>
</dbReference>
<dbReference type="RefSeq" id="WP_089531573.1">
    <property type="nucleotide sequence ID" value="NZ_CP022437.1"/>
</dbReference>
<protein>
    <recommendedName>
        <fullName evidence="3">Flagellar protein</fullName>
    </recommendedName>
</protein>
<name>A0A221MAT1_9BACI</name>